<evidence type="ECO:0008006" key="3">
    <source>
        <dbReference type="Google" id="ProtNLM"/>
    </source>
</evidence>
<dbReference type="Proteomes" id="UP001500620">
    <property type="component" value="Unassembled WGS sequence"/>
</dbReference>
<dbReference type="EMBL" id="BAABAT010000001">
    <property type="protein sequence ID" value="GAA4243230.1"/>
    <property type="molecule type" value="Genomic_DNA"/>
</dbReference>
<proteinExistence type="predicted"/>
<protein>
    <recommendedName>
        <fullName evidence="3">Secreted protein</fullName>
    </recommendedName>
</protein>
<organism evidence="1 2">
    <name type="scientific">Dactylosporangium darangshiense</name>
    <dbReference type="NCBI Taxonomy" id="579108"/>
    <lineage>
        <taxon>Bacteria</taxon>
        <taxon>Bacillati</taxon>
        <taxon>Actinomycetota</taxon>
        <taxon>Actinomycetes</taxon>
        <taxon>Micromonosporales</taxon>
        <taxon>Micromonosporaceae</taxon>
        <taxon>Dactylosporangium</taxon>
    </lineage>
</organism>
<gene>
    <name evidence="1" type="ORF">GCM10022255_001410</name>
</gene>
<sequence>MKRAVPLPAIVAAASTAQRSAQDEERRKLGARWPDLGYVFTTPVGTPIDPRNCTRVVQAGVRGGRSSGNPAA</sequence>
<keyword evidence="2" id="KW-1185">Reference proteome</keyword>
<reference evidence="2" key="1">
    <citation type="journal article" date="2019" name="Int. J. Syst. Evol. Microbiol.">
        <title>The Global Catalogue of Microorganisms (GCM) 10K type strain sequencing project: providing services to taxonomists for standard genome sequencing and annotation.</title>
        <authorList>
            <consortium name="The Broad Institute Genomics Platform"/>
            <consortium name="The Broad Institute Genome Sequencing Center for Infectious Disease"/>
            <person name="Wu L."/>
            <person name="Ma J."/>
        </authorList>
    </citation>
    <scope>NUCLEOTIDE SEQUENCE [LARGE SCALE GENOMIC DNA]</scope>
    <source>
        <strain evidence="2">JCM 17441</strain>
    </source>
</reference>
<evidence type="ECO:0000313" key="2">
    <source>
        <dbReference type="Proteomes" id="UP001500620"/>
    </source>
</evidence>
<comment type="caution">
    <text evidence="1">The sequence shown here is derived from an EMBL/GenBank/DDBJ whole genome shotgun (WGS) entry which is preliminary data.</text>
</comment>
<dbReference type="InterPro" id="IPR013762">
    <property type="entry name" value="Integrase-like_cat_sf"/>
</dbReference>
<dbReference type="Gene3D" id="1.10.443.10">
    <property type="entry name" value="Intergrase catalytic core"/>
    <property type="match status" value="1"/>
</dbReference>
<name>A0ABP8CTP4_9ACTN</name>
<accession>A0ABP8CTP4</accession>
<evidence type="ECO:0000313" key="1">
    <source>
        <dbReference type="EMBL" id="GAA4243230.1"/>
    </source>
</evidence>